<dbReference type="GO" id="GO:0032502">
    <property type="term" value="P:developmental process"/>
    <property type="evidence" value="ECO:0007669"/>
    <property type="project" value="TreeGrafter"/>
</dbReference>
<dbReference type="PANTHER" id="PTHR23349:SF111">
    <property type="entry name" value="BHLH DOMAIN-CONTAINING PROTEIN"/>
    <property type="match status" value="1"/>
</dbReference>
<reference evidence="3" key="1">
    <citation type="submission" date="2020-08" db="EMBL/GenBank/DDBJ databases">
        <title>The development of early pioneer neurons in the annelid Malacoceros fuliginosus.</title>
        <authorList>
            <person name="Kumar S."/>
            <person name="Tumu S."/>
            <person name="Helm C."/>
            <person name="Hausen H."/>
        </authorList>
    </citation>
    <scope>NUCLEOTIDE SEQUENCE</scope>
</reference>
<dbReference type="SUPFAM" id="SSF47459">
    <property type="entry name" value="HLH, helix-loop-helix DNA-binding domain"/>
    <property type="match status" value="1"/>
</dbReference>
<dbReference type="InterPro" id="IPR036638">
    <property type="entry name" value="HLH_DNA-bd_sf"/>
</dbReference>
<dbReference type="AlphaFoldDB" id="A0A7G9UKX2"/>
<feature type="region of interest" description="Disordered" evidence="1">
    <location>
        <begin position="1"/>
        <end position="66"/>
    </location>
</feature>
<dbReference type="Gene3D" id="4.10.280.10">
    <property type="entry name" value="Helix-loop-helix DNA-binding domain"/>
    <property type="match status" value="1"/>
</dbReference>
<dbReference type="CDD" id="cd11418">
    <property type="entry name" value="bHLH_TS_ASCL"/>
    <property type="match status" value="1"/>
</dbReference>
<dbReference type="Pfam" id="PF00010">
    <property type="entry name" value="HLH"/>
    <property type="match status" value="1"/>
</dbReference>
<dbReference type="SMART" id="SM00353">
    <property type="entry name" value="HLH"/>
    <property type="match status" value="1"/>
</dbReference>
<feature type="region of interest" description="Disordered" evidence="1">
    <location>
        <begin position="190"/>
        <end position="209"/>
    </location>
</feature>
<dbReference type="InterPro" id="IPR011598">
    <property type="entry name" value="bHLH_dom"/>
</dbReference>
<feature type="region of interest" description="Disordered" evidence="1">
    <location>
        <begin position="79"/>
        <end position="99"/>
    </location>
</feature>
<feature type="compositionally biased region" description="Low complexity" evidence="1">
    <location>
        <begin position="279"/>
        <end position="288"/>
    </location>
</feature>
<dbReference type="GO" id="GO:0000977">
    <property type="term" value="F:RNA polymerase II transcription regulatory region sequence-specific DNA binding"/>
    <property type="evidence" value="ECO:0007669"/>
    <property type="project" value="TreeGrafter"/>
</dbReference>
<dbReference type="InterPro" id="IPR050283">
    <property type="entry name" value="E-box_TF_Regulators"/>
</dbReference>
<protein>
    <submittedName>
        <fullName evidence="3">Achaete-scute A1 transcription factor</fullName>
    </submittedName>
</protein>
<evidence type="ECO:0000259" key="2">
    <source>
        <dbReference type="PROSITE" id="PS50888"/>
    </source>
</evidence>
<proteinExistence type="evidence at transcript level"/>
<evidence type="ECO:0000313" key="3">
    <source>
        <dbReference type="EMBL" id="QNN94673.1"/>
    </source>
</evidence>
<gene>
    <name evidence="3" type="primary">ASCa1</name>
</gene>
<feature type="domain" description="BHLH" evidence="2">
    <location>
        <begin position="89"/>
        <end position="146"/>
    </location>
</feature>
<dbReference type="PROSITE" id="PS50888">
    <property type="entry name" value="BHLH"/>
    <property type="match status" value="1"/>
</dbReference>
<accession>A0A7G9UKX2</accession>
<dbReference type="GO" id="GO:0000981">
    <property type="term" value="F:DNA-binding transcription factor activity, RNA polymerase II-specific"/>
    <property type="evidence" value="ECO:0007669"/>
    <property type="project" value="TreeGrafter"/>
</dbReference>
<organism evidence="3">
    <name type="scientific">Malacoceros fuliginosus</name>
    <name type="common">Polychaete tubeworm</name>
    <name type="synonym">Scolelepis fuliginosa</name>
    <dbReference type="NCBI Taxonomy" id="271776"/>
    <lineage>
        <taxon>Eukaryota</taxon>
        <taxon>Metazoa</taxon>
        <taxon>Spiralia</taxon>
        <taxon>Lophotrochozoa</taxon>
        <taxon>Annelida</taxon>
        <taxon>Polychaeta</taxon>
        <taxon>Sedentaria</taxon>
        <taxon>Canalipalpata</taxon>
        <taxon>Spionida</taxon>
        <taxon>Spionidae</taxon>
        <taxon>Malacoceros</taxon>
    </lineage>
</organism>
<name>A0A7G9UKX2_MALFL</name>
<dbReference type="EMBL" id="MT901642">
    <property type="protein sequence ID" value="QNN94673.1"/>
    <property type="molecule type" value="mRNA"/>
</dbReference>
<dbReference type="PANTHER" id="PTHR23349">
    <property type="entry name" value="BASIC HELIX-LOOP-HELIX TRANSCRIPTION FACTOR, TWIST"/>
    <property type="match status" value="1"/>
</dbReference>
<feature type="region of interest" description="Disordered" evidence="1">
    <location>
        <begin position="267"/>
        <end position="292"/>
    </location>
</feature>
<sequence length="326" mass="36074">MENMSGAANGVFILPKVDSAKKTSGSSSTVLGDKNGRSGSSSGKKYGKTPPLKPPKKHRSPDDDTEILRCKRRIQFAGRLGVLQQRNPKQMAKRNERERNRVQTINSTFETLQAYLPPGYIQPKPKNKKMSKVEVLHAAINYIRNLQEVLSETDHLAAMHPHQLPPQAHMMGHNQHIMIVPTSIPTMMPATPQSSAHLHAYPTPPTPNMQQHEEMAFFQQQQQQQQQHQQQLQESVGFSTPVSTPYGQASQIQAPLTVDTCSPNSSFSPVSTHSNRYEAGSSAASTTGYSMEGSNVPTVSPTYGEAPLTPEDEDIIMEWLHDQKTS</sequence>
<dbReference type="GO" id="GO:0046983">
    <property type="term" value="F:protein dimerization activity"/>
    <property type="evidence" value="ECO:0007669"/>
    <property type="project" value="InterPro"/>
</dbReference>
<evidence type="ECO:0000256" key="1">
    <source>
        <dbReference type="SAM" id="MobiDB-lite"/>
    </source>
</evidence>